<organism evidence="2 3">
    <name type="scientific">Necator americanus</name>
    <name type="common">Human hookworm</name>
    <dbReference type="NCBI Taxonomy" id="51031"/>
    <lineage>
        <taxon>Eukaryota</taxon>
        <taxon>Metazoa</taxon>
        <taxon>Ecdysozoa</taxon>
        <taxon>Nematoda</taxon>
        <taxon>Chromadorea</taxon>
        <taxon>Rhabditida</taxon>
        <taxon>Rhabditina</taxon>
        <taxon>Rhabditomorpha</taxon>
        <taxon>Strongyloidea</taxon>
        <taxon>Ancylostomatidae</taxon>
        <taxon>Bunostominae</taxon>
        <taxon>Necator</taxon>
    </lineage>
</organism>
<accession>W2SWB6</accession>
<feature type="region of interest" description="Disordered" evidence="1">
    <location>
        <begin position="109"/>
        <end position="134"/>
    </location>
</feature>
<protein>
    <submittedName>
        <fullName evidence="2">Uncharacterized protein</fullName>
    </submittedName>
</protein>
<dbReference type="OrthoDB" id="5782019at2759"/>
<evidence type="ECO:0000313" key="3">
    <source>
        <dbReference type="Proteomes" id="UP000053676"/>
    </source>
</evidence>
<dbReference type="STRING" id="51031.W2SWB6"/>
<keyword evidence="3" id="KW-1185">Reference proteome</keyword>
<feature type="compositionally biased region" description="Basic and acidic residues" evidence="1">
    <location>
        <begin position="25"/>
        <end position="46"/>
    </location>
</feature>
<evidence type="ECO:0000313" key="2">
    <source>
        <dbReference type="EMBL" id="ETN73788.1"/>
    </source>
</evidence>
<gene>
    <name evidence="2" type="ORF">NECAME_13420</name>
</gene>
<dbReference type="GeneID" id="25353448"/>
<reference evidence="3" key="1">
    <citation type="journal article" date="2014" name="Nat. Genet.">
        <title>Genome of the human hookworm Necator americanus.</title>
        <authorList>
            <person name="Tang Y.T."/>
            <person name="Gao X."/>
            <person name="Rosa B.A."/>
            <person name="Abubucker S."/>
            <person name="Hallsworth-Pepin K."/>
            <person name="Martin J."/>
            <person name="Tyagi R."/>
            <person name="Heizer E."/>
            <person name="Zhang X."/>
            <person name="Bhonagiri-Palsikar V."/>
            <person name="Minx P."/>
            <person name="Warren W.C."/>
            <person name="Wang Q."/>
            <person name="Zhan B."/>
            <person name="Hotez P.J."/>
            <person name="Sternberg P.W."/>
            <person name="Dougall A."/>
            <person name="Gaze S.T."/>
            <person name="Mulvenna J."/>
            <person name="Sotillo J."/>
            <person name="Ranganathan S."/>
            <person name="Rabelo E.M."/>
            <person name="Wilson R.K."/>
            <person name="Felgner P.L."/>
            <person name="Bethony J."/>
            <person name="Hawdon J.M."/>
            <person name="Gasser R.B."/>
            <person name="Loukas A."/>
            <person name="Mitreva M."/>
        </authorList>
    </citation>
    <scope>NUCLEOTIDE SEQUENCE [LARGE SCALE GENOMIC DNA]</scope>
</reference>
<dbReference type="AlphaFoldDB" id="W2SWB6"/>
<feature type="region of interest" description="Disordered" evidence="1">
    <location>
        <begin position="25"/>
        <end position="51"/>
    </location>
</feature>
<dbReference type="KEGG" id="nai:NECAME_13420"/>
<evidence type="ECO:0000256" key="1">
    <source>
        <dbReference type="SAM" id="MobiDB-lite"/>
    </source>
</evidence>
<proteinExistence type="predicted"/>
<name>W2SWB6_NECAM</name>
<dbReference type="CTD" id="25353448"/>
<sequence length="134" mass="15264">MFMGHTDDSHVIWTEYALKPFRIRSDQKREEEALDKQGSKAKEEYKPTLANSKRTWTSAAVIRNDDKMARGKPLPPSSDTARLLDETQTERIPSLKMAAFYEEDEGDATDYSYGLEDSSDGETRPTVVLMGQKR</sequence>
<dbReference type="Proteomes" id="UP000053676">
    <property type="component" value="Unassembled WGS sequence"/>
</dbReference>
<feature type="region of interest" description="Disordered" evidence="1">
    <location>
        <begin position="66"/>
        <end position="89"/>
    </location>
</feature>
<dbReference type="EMBL" id="KI660415">
    <property type="protein sequence ID" value="ETN73788.1"/>
    <property type="molecule type" value="Genomic_DNA"/>
</dbReference>